<evidence type="ECO:0000313" key="1">
    <source>
        <dbReference type="EMBL" id="MBO3736604.1"/>
    </source>
</evidence>
<organism evidence="1 2">
    <name type="scientific">Actinoplanes flavus</name>
    <dbReference type="NCBI Taxonomy" id="2820290"/>
    <lineage>
        <taxon>Bacteria</taxon>
        <taxon>Bacillati</taxon>
        <taxon>Actinomycetota</taxon>
        <taxon>Actinomycetes</taxon>
        <taxon>Micromonosporales</taxon>
        <taxon>Micromonosporaceae</taxon>
        <taxon>Actinoplanes</taxon>
    </lineage>
</organism>
<protein>
    <recommendedName>
        <fullName evidence="3">Wadjet protein JetD C-terminal domain-containing protein</fullName>
    </recommendedName>
</protein>
<proteinExistence type="predicted"/>
<evidence type="ECO:0000313" key="2">
    <source>
        <dbReference type="Proteomes" id="UP000679690"/>
    </source>
</evidence>
<dbReference type="Proteomes" id="UP000679690">
    <property type="component" value="Unassembled WGS sequence"/>
</dbReference>
<keyword evidence="2" id="KW-1185">Reference proteome</keyword>
<dbReference type="EMBL" id="JAGFNS010000002">
    <property type="protein sequence ID" value="MBO3736604.1"/>
    <property type="molecule type" value="Genomic_DNA"/>
</dbReference>
<name>A0ABS3UCU5_9ACTN</name>
<reference evidence="1 2" key="1">
    <citation type="submission" date="2021-03" db="EMBL/GenBank/DDBJ databases">
        <title>Actinoplanes flavus sp. nov., a novel actinomycete isolated from Coconut Palm rhizosphere soil.</title>
        <authorList>
            <person name="Luo X."/>
        </authorList>
    </citation>
    <scope>NUCLEOTIDE SEQUENCE [LARGE SCALE GENOMIC DNA]</scope>
    <source>
        <strain evidence="1 2">NEAU-H7</strain>
    </source>
</reference>
<gene>
    <name evidence="1" type="ORF">J5X75_03610</name>
</gene>
<comment type="caution">
    <text evidence="1">The sequence shown here is derived from an EMBL/GenBank/DDBJ whole genome shotgun (WGS) entry which is preliminary data.</text>
</comment>
<dbReference type="RefSeq" id="WP_208465824.1">
    <property type="nucleotide sequence ID" value="NZ_JAGFNS010000002.1"/>
</dbReference>
<sequence length="364" mass="39331">MTATDGAPPPGAEQVNGLSAALLGTRVVRVDHRTMWDLWNRVDAPWSGTWASRARLAHALQQLAEQGVITLPAASGRLWDRSLPPLPARIDVPANRRESVSQIDPADVLWVPVMRHWAPQWIRTSRPPAGLREAAVEINRWLQRTLGAAPGRVAREERSLHIFGDEKRLAHLADGALFAPGRLTLQDLACDAPAGHLRVARFAAAGPVLVVENKATFDSAWRALRATVESPYAAILFGSGDAVGPLIHDLAMLNDLIGVQPTTCFYAGDIDIAGIEAAHLFTTKAAAAGLETSMAIPLWEAVAQTEPTGEDTTADSSRTSGAVATAESLHLPESVLLRLRTRARVPQERIDRLALADVTWWAPH</sequence>
<evidence type="ECO:0008006" key="3">
    <source>
        <dbReference type="Google" id="ProtNLM"/>
    </source>
</evidence>
<accession>A0ABS3UCU5</accession>